<dbReference type="SUPFAM" id="SSF47862">
    <property type="entry name" value="Saposin"/>
    <property type="match status" value="1"/>
</dbReference>
<dbReference type="SMART" id="SM00741">
    <property type="entry name" value="SapB"/>
    <property type="match status" value="1"/>
</dbReference>
<evidence type="ECO:0000313" key="5">
    <source>
        <dbReference type="Proteomes" id="UP000827892"/>
    </source>
</evidence>
<sequence length="113" mass="12477">MFRTIVILVLVSTLSQGFSLVNDNPGDYLVCNACQFVVTLVEPHLKAMENTIRTDLTTFADKACARTPDLEVFKTLCTTVKDDLIDVAVQLVEALKRQINGNVTCKALKFCPP</sequence>
<dbReference type="InterPro" id="IPR011001">
    <property type="entry name" value="Saposin-like"/>
</dbReference>
<dbReference type="Proteomes" id="UP000827892">
    <property type="component" value="Chromosome V"/>
</dbReference>
<keyword evidence="2" id="KW-0732">Signal</keyword>
<evidence type="ECO:0000313" key="4">
    <source>
        <dbReference type="EMBL" id="ULT90300.1"/>
    </source>
</evidence>
<evidence type="ECO:0000256" key="2">
    <source>
        <dbReference type="SAM" id="SignalP"/>
    </source>
</evidence>
<protein>
    <recommendedName>
        <fullName evidence="3">Saposin B-type domain-containing protein</fullName>
    </recommendedName>
</protein>
<organism evidence="4 5">
    <name type="scientific">Caenorhabditis briggsae</name>
    <dbReference type="NCBI Taxonomy" id="6238"/>
    <lineage>
        <taxon>Eukaryota</taxon>
        <taxon>Metazoa</taxon>
        <taxon>Ecdysozoa</taxon>
        <taxon>Nematoda</taxon>
        <taxon>Chromadorea</taxon>
        <taxon>Rhabditida</taxon>
        <taxon>Rhabditina</taxon>
        <taxon>Rhabditomorpha</taxon>
        <taxon>Rhabditoidea</taxon>
        <taxon>Rhabditidae</taxon>
        <taxon>Peloderinae</taxon>
        <taxon>Caenorhabditis</taxon>
    </lineage>
</organism>
<dbReference type="PROSITE" id="PS50015">
    <property type="entry name" value="SAP_B"/>
    <property type="match status" value="1"/>
</dbReference>
<feature type="signal peptide" evidence="2">
    <location>
        <begin position="1"/>
        <end position="17"/>
    </location>
</feature>
<evidence type="ECO:0000259" key="3">
    <source>
        <dbReference type="PROSITE" id="PS50015"/>
    </source>
</evidence>
<feature type="domain" description="Saposin B-type" evidence="3">
    <location>
        <begin position="27"/>
        <end position="113"/>
    </location>
</feature>
<reference evidence="4 5" key="1">
    <citation type="submission" date="2022-02" db="EMBL/GenBank/DDBJ databases">
        <title>Chromosome-level reference genomes for two strains of Caenorhabditis briggsae: an improved platform for comparative genomics.</title>
        <authorList>
            <person name="Stevens L."/>
            <person name="Andersen E.C."/>
        </authorList>
    </citation>
    <scope>NUCLEOTIDE SEQUENCE [LARGE SCALE GENOMIC DNA]</scope>
    <source>
        <strain evidence="4">QX1410_ONT</strain>
        <tissue evidence="4">Whole-organism</tissue>
    </source>
</reference>
<dbReference type="Gene3D" id="1.10.225.10">
    <property type="entry name" value="Saposin-like"/>
    <property type="match status" value="1"/>
</dbReference>
<name>A0AAE9A326_CAEBR</name>
<gene>
    <name evidence="4" type="ORF">L3Y34_008569</name>
</gene>
<feature type="chain" id="PRO_5042097554" description="Saposin B-type domain-containing protein" evidence="2">
    <location>
        <begin position="18"/>
        <end position="113"/>
    </location>
</feature>
<proteinExistence type="predicted"/>
<keyword evidence="1" id="KW-1015">Disulfide bond</keyword>
<dbReference type="InterPro" id="IPR008139">
    <property type="entry name" value="SaposinB_dom"/>
</dbReference>
<evidence type="ECO:0000256" key="1">
    <source>
        <dbReference type="ARBA" id="ARBA00023157"/>
    </source>
</evidence>
<dbReference type="AlphaFoldDB" id="A0AAE9A326"/>
<accession>A0AAE9A326</accession>
<dbReference type="EMBL" id="CP090895">
    <property type="protein sequence ID" value="ULT90300.1"/>
    <property type="molecule type" value="Genomic_DNA"/>
</dbReference>